<gene>
    <name evidence="10" type="primary">cas3f</name>
    <name evidence="10" type="ORF">FJU30_16795</name>
</gene>
<dbReference type="InterPro" id="IPR027417">
    <property type="entry name" value="P-loop_NTPase"/>
</dbReference>
<keyword evidence="5" id="KW-0378">Hydrolase</keyword>
<dbReference type="InterPro" id="IPR038257">
    <property type="entry name" value="CRISPR-assoc_Cas3_HD_sf"/>
</dbReference>
<feature type="domain" description="HD Cas3-type" evidence="9">
    <location>
        <begin position="102"/>
        <end position="324"/>
    </location>
</feature>
<evidence type="ECO:0000256" key="8">
    <source>
        <dbReference type="ARBA" id="ARBA00023118"/>
    </source>
</evidence>
<organism evidence="10 11">
    <name type="scientific">Affinibrenneria salicis</name>
    <dbReference type="NCBI Taxonomy" id="2590031"/>
    <lineage>
        <taxon>Bacteria</taxon>
        <taxon>Pseudomonadati</taxon>
        <taxon>Pseudomonadota</taxon>
        <taxon>Gammaproteobacteria</taxon>
        <taxon>Enterobacterales</taxon>
        <taxon>Pectobacteriaceae</taxon>
        <taxon>Affinibrenneria</taxon>
    </lineage>
</organism>
<evidence type="ECO:0000313" key="10">
    <source>
        <dbReference type="EMBL" id="KAA8998076.1"/>
    </source>
</evidence>
<keyword evidence="11" id="KW-1185">Reference proteome</keyword>
<comment type="caution">
    <text evidence="10">The sequence shown here is derived from an EMBL/GenBank/DDBJ whole genome shotgun (WGS) entry which is preliminary data.</text>
</comment>
<keyword evidence="6" id="KW-0347">Helicase</keyword>
<dbReference type="RefSeq" id="WP_150436136.1">
    <property type="nucleotide sequence ID" value="NZ_VYKJ01000009.1"/>
</dbReference>
<dbReference type="GO" id="GO:0005524">
    <property type="term" value="F:ATP binding"/>
    <property type="evidence" value="ECO:0007669"/>
    <property type="project" value="UniProtKB-KW"/>
</dbReference>
<keyword evidence="8" id="KW-0051">Antiviral defense</keyword>
<keyword evidence="3" id="KW-0479">Metal-binding</keyword>
<dbReference type="PROSITE" id="PS51643">
    <property type="entry name" value="HD_CAS3"/>
    <property type="match status" value="1"/>
</dbReference>
<dbReference type="GO" id="GO:0051607">
    <property type="term" value="P:defense response to virus"/>
    <property type="evidence" value="ECO:0007669"/>
    <property type="project" value="UniProtKB-KW"/>
</dbReference>
<keyword evidence="4" id="KW-0547">Nucleotide-binding</keyword>
<dbReference type="InterPro" id="IPR054712">
    <property type="entry name" value="Cas3-like_dom"/>
</dbReference>
<evidence type="ECO:0000256" key="2">
    <source>
        <dbReference type="ARBA" id="ARBA00009046"/>
    </source>
</evidence>
<evidence type="ECO:0000256" key="5">
    <source>
        <dbReference type="ARBA" id="ARBA00022801"/>
    </source>
</evidence>
<sequence length="1095" mass="123145">MNILLVSECNKRALIETRRVLDQFAERKGERTWQTAITLEGLKTLRKLLRKTARRNTAVACHWIKSAGQTELLWIVGNLRRFNTQGSVPTNTTARDILKAQDENPWHSIESVSVLAAIAGLFHDAGKANALFQQGLRGEGKTYQPYRHEWVSLRLFQAFVGERDDCGWLAALSQIDIVDEAALLQRLTKDGVDPFSNPFKTLPPLAATVAWLIVSHHRLPAYPSQESYTCPPQPADIDNWLTRQLTAAWNSINIDRDAWREQDRLAVWHFPHGTPLRSETWRRKAHKFAARARQVVSLAQYGVLNQRFTSHLARLALMLADHHYSSLAPTVGWQDAGYAAIANTDRNSGQIKQRLDEHCIGVGQNALLLGRSLPQLRKTLPSITRHKGFKQRSTRDQYRWQDRAFDVACSLRERSVEQGFFGINMASTGCGKTFANARVMYGLADEKQGCRFSVALGLRALTLQTGDALREKLTLQDDDLAVLIGSQAVTRLHELNRNTEGAGARSGSESADALFAEHQYVSYDGSLDDGRLSAWLRQSPMLHKLLSAPVLVSTIDHLIPATEGVRGGKQIAPMLRLLTADLVLDEPDDFDINDLPALCRLVNWAGMLGSRVLLSSATLPPALTQALFNAYRSGRADYQQACGKPESPVSICCAWFDEHSAQQSDHPTGKTFKQAHETFVAARVETLRQAPTLRLAELVPVPVPVAAAEQVGDVIAGVAARCHQSMMALHLAHHQTHPSGKTVSLGLMRMANINPLVAVARSLLEKPSPDGYRVHYCIYHSRHPLAMRSFIEQRLDASLHRYAPDDLWQIEEIHQALEHARERHHLFVVLATSVAEVGRDHDYDWAIAEPSSMRSLIQLAGRIQRHRQQPPSTPNFHIWRENVKALRHRYPAYCRPGFEAAGPNDPQLASHDLADLLTEEQYRSISAIPRIQQRESTPEPERNLVDLEHHMLRKAMQGMKNSADYYAALWWKTAADWSGELQRRQPFRRALPDEQHYLWIAEEGDAPEFKMADSGVNGSKTSYVFQQVTVTLAEGVSSWLTVDYQAIYTRLADEMDMELSDVSQRFGEINLPVHDAEKNERWLWHPLLGVFGALE</sequence>
<dbReference type="GO" id="GO:0046872">
    <property type="term" value="F:metal ion binding"/>
    <property type="evidence" value="ECO:0007669"/>
    <property type="project" value="UniProtKB-KW"/>
</dbReference>
<proteinExistence type="inferred from homology"/>
<dbReference type="NCBIfam" id="TIGR02562">
    <property type="entry name" value="cas3_yersinia"/>
    <property type="match status" value="1"/>
</dbReference>
<comment type="similarity">
    <text evidence="1">In the N-terminal section; belongs to the CRISPR-associated nuclease Cas3-HD family.</text>
</comment>
<evidence type="ECO:0000256" key="6">
    <source>
        <dbReference type="ARBA" id="ARBA00022806"/>
    </source>
</evidence>
<evidence type="ECO:0000313" key="11">
    <source>
        <dbReference type="Proteomes" id="UP000335415"/>
    </source>
</evidence>
<dbReference type="Gene3D" id="1.10.3210.30">
    <property type="match status" value="1"/>
</dbReference>
<comment type="similarity">
    <text evidence="2">In the central section; belongs to the CRISPR-associated helicase Cas3 family.</text>
</comment>
<protein>
    <submittedName>
        <fullName evidence="10">Type I-F CRISPR-associated helicase Cas3</fullName>
    </submittedName>
</protein>
<reference evidence="10 11" key="1">
    <citation type="submission" date="2019-09" db="EMBL/GenBank/DDBJ databases">
        <authorList>
            <person name="Li Y."/>
        </authorList>
    </citation>
    <scope>NUCLEOTIDE SEQUENCE [LARGE SCALE GENOMIC DNA]</scope>
    <source>
        <strain evidence="10 11">L3-3HA</strain>
    </source>
</reference>
<evidence type="ECO:0000256" key="4">
    <source>
        <dbReference type="ARBA" id="ARBA00022741"/>
    </source>
</evidence>
<dbReference type="Proteomes" id="UP000335415">
    <property type="component" value="Unassembled WGS sequence"/>
</dbReference>
<dbReference type="InterPro" id="IPR048823">
    <property type="entry name" value="Cas3_I-F_Cas2"/>
</dbReference>
<dbReference type="InterPro" id="IPR006483">
    <property type="entry name" value="CRISPR-assoc_Cas3_HD"/>
</dbReference>
<dbReference type="Pfam" id="PF22590">
    <property type="entry name" value="Cas3-like_C_2"/>
    <property type="match status" value="1"/>
</dbReference>
<dbReference type="AlphaFoldDB" id="A0A5J5FWN0"/>
<dbReference type="GO" id="GO:0016787">
    <property type="term" value="F:hydrolase activity"/>
    <property type="evidence" value="ECO:0007669"/>
    <property type="project" value="UniProtKB-KW"/>
</dbReference>
<dbReference type="InterPro" id="IPR013395">
    <property type="entry name" value="CRISPR-assoc_Cas3_yers"/>
</dbReference>
<dbReference type="OrthoDB" id="220028at2"/>
<evidence type="ECO:0000256" key="7">
    <source>
        <dbReference type="ARBA" id="ARBA00022840"/>
    </source>
</evidence>
<name>A0A5J5FWN0_9GAMM</name>
<keyword evidence="7" id="KW-0067">ATP-binding</keyword>
<evidence type="ECO:0000259" key="9">
    <source>
        <dbReference type="PROSITE" id="PS51643"/>
    </source>
</evidence>
<dbReference type="SUPFAM" id="SSF52540">
    <property type="entry name" value="P-loop containing nucleoside triphosphate hydrolases"/>
    <property type="match status" value="1"/>
</dbReference>
<dbReference type="Pfam" id="PF21384">
    <property type="entry name" value="Cas3_I-F_Cas2"/>
    <property type="match status" value="1"/>
</dbReference>
<dbReference type="EMBL" id="VYKJ01000009">
    <property type="protein sequence ID" value="KAA8998076.1"/>
    <property type="molecule type" value="Genomic_DNA"/>
</dbReference>
<evidence type="ECO:0000256" key="3">
    <source>
        <dbReference type="ARBA" id="ARBA00022723"/>
    </source>
</evidence>
<dbReference type="GO" id="GO:0004386">
    <property type="term" value="F:helicase activity"/>
    <property type="evidence" value="ECO:0007669"/>
    <property type="project" value="UniProtKB-KW"/>
</dbReference>
<evidence type="ECO:0000256" key="1">
    <source>
        <dbReference type="ARBA" id="ARBA00006847"/>
    </source>
</evidence>
<accession>A0A5J5FWN0</accession>